<keyword evidence="4" id="KW-1185">Reference proteome</keyword>
<dbReference type="RefSeq" id="WP_108826517.1">
    <property type="nucleotide sequence ID" value="NZ_CP023004.1"/>
</dbReference>
<dbReference type="AlphaFoldDB" id="A0A2U8E4D7"/>
<dbReference type="KEGG" id="elut:CKA38_09165"/>
<dbReference type="OrthoDB" id="9782669at2"/>
<name>A0A2U8E4D7_9BACT</name>
<dbReference type="EMBL" id="CP023004">
    <property type="protein sequence ID" value="AWI09392.1"/>
    <property type="molecule type" value="Genomic_DNA"/>
</dbReference>
<evidence type="ECO:0000259" key="2">
    <source>
        <dbReference type="Pfam" id="PF01261"/>
    </source>
</evidence>
<evidence type="ECO:0000313" key="3">
    <source>
        <dbReference type="EMBL" id="AWI09392.1"/>
    </source>
</evidence>
<dbReference type="SUPFAM" id="SSF51658">
    <property type="entry name" value="Xylose isomerase-like"/>
    <property type="match status" value="1"/>
</dbReference>
<feature type="signal peptide" evidence="1">
    <location>
        <begin position="1"/>
        <end position="31"/>
    </location>
</feature>
<gene>
    <name evidence="3" type="ORF">CKA38_09165</name>
</gene>
<evidence type="ECO:0000256" key="1">
    <source>
        <dbReference type="SAM" id="SignalP"/>
    </source>
</evidence>
<dbReference type="Gene3D" id="3.20.20.150">
    <property type="entry name" value="Divalent-metal-dependent TIM barrel enzymes"/>
    <property type="match status" value="1"/>
</dbReference>
<dbReference type="Proteomes" id="UP000244896">
    <property type="component" value="Chromosome"/>
</dbReference>
<feature type="domain" description="Xylose isomerase-like TIM barrel" evidence="2">
    <location>
        <begin position="65"/>
        <end position="285"/>
    </location>
</feature>
<evidence type="ECO:0000313" key="4">
    <source>
        <dbReference type="Proteomes" id="UP000244896"/>
    </source>
</evidence>
<feature type="chain" id="PRO_5015992667" description="Xylose isomerase-like TIM barrel domain-containing protein" evidence="1">
    <location>
        <begin position="32"/>
        <end position="307"/>
    </location>
</feature>
<dbReference type="PROSITE" id="PS51318">
    <property type="entry name" value="TAT"/>
    <property type="match status" value="1"/>
</dbReference>
<dbReference type="InterPro" id="IPR006311">
    <property type="entry name" value="TAT_signal"/>
</dbReference>
<reference evidence="3 4" key="1">
    <citation type="journal article" date="2018" name="Syst. Appl. Microbiol.">
        <title>Ereboglobus luteus gen. nov. sp. nov. from cockroach guts, and new insights into the oxygen relationship of the genera Opitutus and Didymococcus (Verrucomicrobia: Opitutaceae).</title>
        <authorList>
            <person name="Tegtmeier D."/>
            <person name="Belitz A."/>
            <person name="Radek R."/>
            <person name="Heimerl T."/>
            <person name="Brune A."/>
        </authorList>
    </citation>
    <scope>NUCLEOTIDE SEQUENCE [LARGE SCALE GENOMIC DNA]</scope>
    <source>
        <strain evidence="3 4">Ho45</strain>
    </source>
</reference>
<keyword evidence="1" id="KW-0732">Signal</keyword>
<protein>
    <recommendedName>
        <fullName evidence="2">Xylose isomerase-like TIM barrel domain-containing protein</fullName>
    </recommendedName>
</protein>
<organism evidence="3 4">
    <name type="scientific">Ereboglobus luteus</name>
    <dbReference type="NCBI Taxonomy" id="1796921"/>
    <lineage>
        <taxon>Bacteria</taxon>
        <taxon>Pseudomonadati</taxon>
        <taxon>Verrucomicrobiota</taxon>
        <taxon>Opitutia</taxon>
        <taxon>Opitutales</taxon>
        <taxon>Opitutaceae</taxon>
        <taxon>Ereboglobus</taxon>
    </lineage>
</organism>
<accession>A0A2U8E4D7</accession>
<dbReference type="Pfam" id="PF01261">
    <property type="entry name" value="AP_endonuc_2"/>
    <property type="match status" value="1"/>
</dbReference>
<sequence length="307" mass="33896">MNLNRRTFLKSAAVLSAASLPLGGGGIFAQAAPASTSSRPAGNFKKSIMWGTVKMEGSVLEKCTAIKAAGYEGIEPNSHMDRREVIAAAKSTGLAISSVCCNTHWKKPLSHPDSAVRREGIDGMIVALEDAAAYGTDAVLLVPGVVNAEVSYDDCWTRSVEGIKRLLPVAEKLKVQICIENVWNKFLLSPLEARRYVDQFNSPLVKFYFDVGNILDYGWPEQWIRILGDRIARVHFKEFSKKIAAEQGARKGFKVPFGEGDINWPEVMTALRGSYKNRWIATEQGSNKTPAELTDLHARFEKILRLP</sequence>
<dbReference type="PANTHER" id="PTHR12110">
    <property type="entry name" value="HYDROXYPYRUVATE ISOMERASE"/>
    <property type="match status" value="1"/>
</dbReference>
<proteinExistence type="predicted"/>
<dbReference type="InterPro" id="IPR050312">
    <property type="entry name" value="IolE/XylAMocC-like"/>
</dbReference>
<dbReference type="InterPro" id="IPR013022">
    <property type="entry name" value="Xyl_isomerase-like_TIM-brl"/>
</dbReference>
<dbReference type="InterPro" id="IPR036237">
    <property type="entry name" value="Xyl_isomerase-like_sf"/>
</dbReference>